<dbReference type="InterPro" id="IPR030931">
    <property type="entry name" value="Group_II_RT_mat"/>
</dbReference>
<keyword evidence="2" id="KW-0695">RNA-directed DNA polymerase</keyword>
<feature type="domain" description="Reverse transcriptase" evidence="1">
    <location>
        <begin position="99"/>
        <end position="337"/>
    </location>
</feature>
<accession>A0A3P3T9P8</accession>
<dbReference type="GO" id="GO:0008270">
    <property type="term" value="F:zinc ion binding"/>
    <property type="evidence" value="ECO:0007669"/>
    <property type="project" value="InterPro"/>
</dbReference>
<organism evidence="2 3">
    <name type="scientific">Paenibacillus oralis</name>
    <dbReference type="NCBI Taxonomy" id="2490856"/>
    <lineage>
        <taxon>Bacteria</taxon>
        <taxon>Bacillati</taxon>
        <taxon>Bacillota</taxon>
        <taxon>Bacilli</taxon>
        <taxon>Bacillales</taxon>
        <taxon>Paenibacillaceae</taxon>
        <taxon>Paenibacillus</taxon>
    </lineage>
</organism>
<dbReference type="SMART" id="SM00507">
    <property type="entry name" value="HNHc"/>
    <property type="match status" value="1"/>
</dbReference>
<dbReference type="Proteomes" id="UP000267017">
    <property type="component" value="Unassembled WGS sequence"/>
</dbReference>
<gene>
    <name evidence="2" type="primary">ltrA</name>
    <name evidence="2" type="ORF">EHV15_34305</name>
</gene>
<dbReference type="Pfam" id="PF13655">
    <property type="entry name" value="RVT_N"/>
    <property type="match status" value="1"/>
</dbReference>
<dbReference type="InterPro" id="IPR051083">
    <property type="entry name" value="GrpII_Intron_Splice-Mob/Def"/>
</dbReference>
<reference evidence="2 3" key="1">
    <citation type="submission" date="2018-11" db="EMBL/GenBank/DDBJ databases">
        <title>Genome sequencing of Paenibacillus sp. KCOM 3021 (= ChDC PVNT-B20).</title>
        <authorList>
            <person name="Kook J.-K."/>
            <person name="Park S.-N."/>
            <person name="Lim Y.K."/>
        </authorList>
    </citation>
    <scope>NUCLEOTIDE SEQUENCE [LARGE SCALE GENOMIC DNA]</scope>
    <source>
        <strain evidence="2 3">KCOM 3021</strain>
    </source>
</reference>
<keyword evidence="3" id="KW-1185">Reference proteome</keyword>
<protein>
    <submittedName>
        <fullName evidence="2">Group II intron reverse transcriptase/maturase</fullName>
        <ecNumber evidence="2">2.7.7.49</ecNumber>
    </submittedName>
</protein>
<dbReference type="EMBL" id="RRCN01000002">
    <property type="protein sequence ID" value="RRJ54672.1"/>
    <property type="molecule type" value="Genomic_DNA"/>
</dbReference>
<dbReference type="Gene3D" id="1.10.30.50">
    <property type="match status" value="1"/>
</dbReference>
<name>A0A3P3T9P8_9BACL</name>
<dbReference type="InterPro" id="IPR043502">
    <property type="entry name" value="DNA/RNA_pol_sf"/>
</dbReference>
<dbReference type="CDD" id="cd01651">
    <property type="entry name" value="RT_G2_intron"/>
    <property type="match status" value="1"/>
</dbReference>
<dbReference type="PANTHER" id="PTHR34047">
    <property type="entry name" value="NUCLEAR INTRON MATURASE 1, MITOCHONDRIAL-RELATED"/>
    <property type="match status" value="1"/>
</dbReference>
<dbReference type="RefSeq" id="WP_128635759.1">
    <property type="nucleotide sequence ID" value="NZ_RRCN01000002.1"/>
</dbReference>
<dbReference type="PANTHER" id="PTHR34047:SF10">
    <property type="entry name" value="GROUP II INTRON-ASSOCIATED OPEN READING FRAME"/>
    <property type="match status" value="1"/>
</dbReference>
<dbReference type="NCBIfam" id="TIGR04416">
    <property type="entry name" value="group_II_RT_mat"/>
    <property type="match status" value="1"/>
</dbReference>
<dbReference type="InterPro" id="IPR013597">
    <property type="entry name" value="Mat_intron_G2"/>
</dbReference>
<dbReference type="InterPro" id="IPR000477">
    <property type="entry name" value="RT_dom"/>
</dbReference>
<dbReference type="EC" id="2.7.7.49" evidence="2"/>
<dbReference type="AlphaFoldDB" id="A0A3P3T9P8"/>
<evidence type="ECO:0000313" key="2">
    <source>
        <dbReference type="EMBL" id="RRJ54672.1"/>
    </source>
</evidence>
<dbReference type="InterPro" id="IPR025960">
    <property type="entry name" value="RVT_N"/>
</dbReference>
<dbReference type="InterPro" id="IPR003615">
    <property type="entry name" value="HNH_nuc"/>
</dbReference>
<dbReference type="Pfam" id="PF01844">
    <property type="entry name" value="HNH"/>
    <property type="match status" value="1"/>
</dbReference>
<dbReference type="Pfam" id="PF00078">
    <property type="entry name" value="RVT_1"/>
    <property type="match status" value="1"/>
</dbReference>
<dbReference type="Pfam" id="PF08388">
    <property type="entry name" value="GIIM"/>
    <property type="match status" value="1"/>
</dbReference>
<dbReference type="GO" id="GO:0003676">
    <property type="term" value="F:nucleic acid binding"/>
    <property type="evidence" value="ECO:0007669"/>
    <property type="project" value="InterPro"/>
</dbReference>
<dbReference type="OrthoDB" id="9793236at2"/>
<dbReference type="GO" id="GO:0004519">
    <property type="term" value="F:endonuclease activity"/>
    <property type="evidence" value="ECO:0007669"/>
    <property type="project" value="InterPro"/>
</dbReference>
<dbReference type="GO" id="GO:0003964">
    <property type="term" value="F:RNA-directed DNA polymerase activity"/>
    <property type="evidence" value="ECO:0007669"/>
    <property type="project" value="UniProtKB-KW"/>
</dbReference>
<dbReference type="SUPFAM" id="SSF56672">
    <property type="entry name" value="DNA/RNA polymerases"/>
    <property type="match status" value="1"/>
</dbReference>
<keyword evidence="2" id="KW-0808">Transferase</keyword>
<evidence type="ECO:0000259" key="1">
    <source>
        <dbReference type="PROSITE" id="PS50878"/>
    </source>
</evidence>
<comment type="caution">
    <text evidence="2">The sequence shown here is derived from an EMBL/GenBank/DDBJ whole genome shotgun (WGS) entry which is preliminary data.</text>
</comment>
<dbReference type="PROSITE" id="PS50878">
    <property type="entry name" value="RT_POL"/>
    <property type="match status" value="1"/>
</dbReference>
<dbReference type="InterPro" id="IPR002711">
    <property type="entry name" value="HNH"/>
</dbReference>
<keyword evidence="2" id="KW-0548">Nucleotidyltransferase</keyword>
<sequence>MNTNFKSVASASPSLTDWNMIQWIKAEKYVKKLRQRIFRANKLGQTRKVRKLQRLMLKSKANLLLSIRRVTQHNKGKRSAGVDGYKVVKPQQRVELYNTMMQKNIMLHRPKPAKRTYIEKKNGKLRPLGIPTIVDRVYQSMVKNALEPEWEASFEAISYGFRPKRSILDAAEDIWNKINSKSKKRWVFEGDFKGCFDNLNHGYILEQVSKFPAKTIISRWLKAGYVDNNVFNVTDAGTPQGGSISPLLANIALHGMEDALGIKYRSGVLHDKVDGRCGRSMVRYADDFVVFCETKEDAEKVYADLKPYLASRGLELSMDKTKITHIDEGFDFLGFNVRMYKSSTTRNGGKLLIKPSKNSVIKARVRIKEVFQECFGQRVLILIERLNEVIRGYGNLWRYSVASKELKSLDYYVRKLITNHLKVLHPKKSSKWRSERYFRKAKHGGNDRWILTCPVTEKQVIKFAWFKIKRFTKVYFKNSVDDSTLNKYWMERDIKEFDSTNVMHRIKLAKVQKYLCPLCKRSLRAEDEALEVDHKLERSSGGKDQYKNFQLVHVSCHIERHSK</sequence>
<evidence type="ECO:0000313" key="3">
    <source>
        <dbReference type="Proteomes" id="UP000267017"/>
    </source>
</evidence>
<dbReference type="CDD" id="cd00085">
    <property type="entry name" value="HNHc"/>
    <property type="match status" value="1"/>
</dbReference>
<proteinExistence type="predicted"/>